<evidence type="ECO:0000256" key="1">
    <source>
        <dbReference type="ARBA" id="ARBA00022737"/>
    </source>
</evidence>
<dbReference type="Proteomes" id="UP000699462">
    <property type="component" value="Unassembled WGS sequence"/>
</dbReference>
<dbReference type="GO" id="GO:0030951">
    <property type="term" value="P:establishment or maintenance of microtubule cytoskeleton polarity"/>
    <property type="evidence" value="ECO:0007669"/>
    <property type="project" value="InterPro"/>
</dbReference>
<sequence length="160" mass="17941">MSAALPNELDDTLLMKLESSKWQERSDVLDVVGKHILSATIPSSSHSVIVKSLLQVIGSDKHTQLVTRAANMLQQFAERLGSSFCTYAERCLSVCLAKFKDNNRNVIQALRHATRAVLETVSFSSVCTVLFVFCRLWFSWKSWGVANSCCVEFLIVYYAL</sequence>
<gene>
    <name evidence="3" type="ORF">P879_03055</name>
</gene>
<reference evidence="3 4" key="1">
    <citation type="submission" date="2019-07" db="EMBL/GenBank/DDBJ databases">
        <title>Annotation for the trematode Paragonimus westermani.</title>
        <authorList>
            <person name="Choi Y.-J."/>
        </authorList>
    </citation>
    <scope>NUCLEOTIDE SEQUENCE [LARGE SCALE GENOMIC DNA]</scope>
    <source>
        <strain evidence="3">180907_Pwestermani</strain>
    </source>
</reference>
<dbReference type="EMBL" id="JTDF01000418">
    <property type="protein sequence ID" value="KAF8571612.1"/>
    <property type="molecule type" value="Genomic_DNA"/>
</dbReference>
<evidence type="ECO:0000259" key="2">
    <source>
        <dbReference type="Pfam" id="PF23271"/>
    </source>
</evidence>
<dbReference type="OrthoDB" id="205662at2759"/>
<dbReference type="InterPro" id="IPR016024">
    <property type="entry name" value="ARM-type_fold"/>
</dbReference>
<dbReference type="InterPro" id="IPR045110">
    <property type="entry name" value="XMAP215"/>
</dbReference>
<protein>
    <recommendedName>
        <fullName evidence="2">Stalled ribosome sensor GCN1-like HEAT repeats region domain-containing protein</fullName>
    </recommendedName>
</protein>
<dbReference type="GO" id="GO:0051010">
    <property type="term" value="F:microtubule plus-end binding"/>
    <property type="evidence" value="ECO:0007669"/>
    <property type="project" value="InterPro"/>
</dbReference>
<dbReference type="Gene3D" id="1.25.10.10">
    <property type="entry name" value="Leucine-rich Repeat Variant"/>
    <property type="match status" value="1"/>
</dbReference>
<accession>A0A8T0DWU0</accession>
<dbReference type="GO" id="GO:0061863">
    <property type="term" value="F:microtubule plus end polymerase"/>
    <property type="evidence" value="ECO:0007669"/>
    <property type="project" value="InterPro"/>
</dbReference>
<dbReference type="Pfam" id="PF23271">
    <property type="entry name" value="HEAT_GCN1"/>
    <property type="match status" value="1"/>
</dbReference>
<dbReference type="SUPFAM" id="SSF48371">
    <property type="entry name" value="ARM repeat"/>
    <property type="match status" value="1"/>
</dbReference>
<dbReference type="InterPro" id="IPR057546">
    <property type="entry name" value="HEAT_GCN1"/>
</dbReference>
<dbReference type="GO" id="GO:0007051">
    <property type="term" value="P:spindle organization"/>
    <property type="evidence" value="ECO:0007669"/>
    <property type="project" value="InterPro"/>
</dbReference>
<dbReference type="InterPro" id="IPR011989">
    <property type="entry name" value="ARM-like"/>
</dbReference>
<comment type="caution">
    <text evidence="3">The sequence shown here is derived from an EMBL/GenBank/DDBJ whole genome shotgun (WGS) entry which is preliminary data.</text>
</comment>
<dbReference type="PANTHER" id="PTHR12609">
    <property type="entry name" value="MICROTUBULE ASSOCIATED PROTEIN XMAP215"/>
    <property type="match status" value="1"/>
</dbReference>
<evidence type="ECO:0000313" key="4">
    <source>
        <dbReference type="Proteomes" id="UP000699462"/>
    </source>
</evidence>
<keyword evidence="4" id="KW-1185">Reference proteome</keyword>
<dbReference type="GO" id="GO:0046785">
    <property type="term" value="P:microtubule polymerization"/>
    <property type="evidence" value="ECO:0007669"/>
    <property type="project" value="InterPro"/>
</dbReference>
<organism evidence="3 4">
    <name type="scientific">Paragonimus westermani</name>
    <dbReference type="NCBI Taxonomy" id="34504"/>
    <lineage>
        <taxon>Eukaryota</taxon>
        <taxon>Metazoa</taxon>
        <taxon>Spiralia</taxon>
        <taxon>Lophotrochozoa</taxon>
        <taxon>Platyhelminthes</taxon>
        <taxon>Trematoda</taxon>
        <taxon>Digenea</taxon>
        <taxon>Plagiorchiida</taxon>
        <taxon>Troglotremata</taxon>
        <taxon>Troglotrematidae</taxon>
        <taxon>Paragonimus</taxon>
    </lineage>
</organism>
<proteinExistence type="predicted"/>
<name>A0A8T0DWU0_9TREM</name>
<keyword evidence="1" id="KW-0677">Repeat</keyword>
<evidence type="ECO:0000313" key="3">
    <source>
        <dbReference type="EMBL" id="KAF8571612.1"/>
    </source>
</evidence>
<dbReference type="AlphaFoldDB" id="A0A8T0DWU0"/>
<feature type="domain" description="Stalled ribosome sensor GCN1-like HEAT repeats region" evidence="2">
    <location>
        <begin position="14"/>
        <end position="122"/>
    </location>
</feature>